<dbReference type="SFLD" id="SFLDG01070">
    <property type="entry name" value="PLP-dependent"/>
    <property type="match status" value="1"/>
</dbReference>
<dbReference type="EMBL" id="LUUK01000225">
    <property type="protein sequence ID" value="OAI11973.1"/>
    <property type="molecule type" value="Genomic_DNA"/>
</dbReference>
<dbReference type="PANTHER" id="PTHR30538:SF1">
    <property type="entry name" value="L-LYSINE 2,3-AMINOMUTASE"/>
    <property type="match status" value="1"/>
</dbReference>
<keyword evidence="18" id="KW-1185">Reference proteome</keyword>
<evidence type="ECO:0000256" key="10">
    <source>
        <dbReference type="ARBA" id="ARBA00023004"/>
    </source>
</evidence>
<comment type="similarity">
    <text evidence="4">Belongs to the radical SAM superfamily. KamA family.</text>
</comment>
<keyword evidence="9 15" id="KW-0663">Pyridoxal phosphate</keyword>
<dbReference type="Pfam" id="PF04055">
    <property type="entry name" value="Radical_SAM"/>
    <property type="match status" value="1"/>
</dbReference>
<gene>
    <name evidence="17" type="ORF">A1355_15015</name>
</gene>
<dbReference type="GO" id="GO:0046872">
    <property type="term" value="F:metal ion binding"/>
    <property type="evidence" value="ECO:0007669"/>
    <property type="project" value="UniProtKB-KW"/>
</dbReference>
<dbReference type="SFLD" id="SFLDS00029">
    <property type="entry name" value="Radical_SAM"/>
    <property type="match status" value="1"/>
</dbReference>
<accession>A0A177N3C6</accession>
<dbReference type="OrthoDB" id="9770937at2"/>
<dbReference type="CDD" id="cd01335">
    <property type="entry name" value="Radical_SAM"/>
    <property type="match status" value="1"/>
</dbReference>
<evidence type="ECO:0000256" key="3">
    <source>
        <dbReference type="ARBA" id="ARBA00001966"/>
    </source>
</evidence>
<dbReference type="PROSITE" id="PS51918">
    <property type="entry name" value="RADICAL_SAM"/>
    <property type="match status" value="1"/>
</dbReference>
<evidence type="ECO:0000256" key="13">
    <source>
        <dbReference type="ARBA" id="ARBA00030756"/>
    </source>
</evidence>
<dbReference type="RefSeq" id="WP_064031575.1">
    <property type="nucleotide sequence ID" value="NZ_LUUK01000225.1"/>
</dbReference>
<feature type="binding site" evidence="14">
    <location>
        <position position="112"/>
    </location>
    <ligand>
        <name>[4Fe-4S] cluster</name>
        <dbReference type="ChEBI" id="CHEBI:49883"/>
        <note>4Fe-4S-S-AdoMet</note>
    </ligand>
</feature>
<keyword evidence="7" id="KW-0949">S-adenosyl-L-methionine</keyword>
<name>A0A177N3C6_9GAMM</name>
<evidence type="ECO:0000256" key="7">
    <source>
        <dbReference type="ARBA" id="ARBA00022691"/>
    </source>
</evidence>
<comment type="cofactor">
    <cofactor evidence="2 15">
        <name>pyridoxal 5'-phosphate</name>
        <dbReference type="ChEBI" id="CHEBI:597326"/>
    </cofactor>
</comment>
<evidence type="ECO:0000256" key="9">
    <source>
        <dbReference type="ARBA" id="ARBA00022898"/>
    </source>
</evidence>
<feature type="domain" description="Radical SAM core" evidence="16">
    <location>
        <begin position="98"/>
        <end position="310"/>
    </location>
</feature>
<dbReference type="PANTHER" id="PTHR30538">
    <property type="entry name" value="LYSINE 2,3-AMINOMUTASE-RELATED"/>
    <property type="match status" value="1"/>
</dbReference>
<keyword evidence="12" id="KW-0413">Isomerase</keyword>
<dbReference type="GO" id="GO:0016853">
    <property type="term" value="F:isomerase activity"/>
    <property type="evidence" value="ECO:0007669"/>
    <property type="project" value="UniProtKB-KW"/>
</dbReference>
<comment type="catalytic activity">
    <reaction evidence="1">
        <text>L-lysine = D-beta-lysine</text>
        <dbReference type="Rhea" id="RHEA:44148"/>
        <dbReference type="ChEBI" id="CHEBI:32551"/>
        <dbReference type="ChEBI" id="CHEBI:84138"/>
    </reaction>
</comment>
<keyword evidence="6 14" id="KW-0004">4Fe-4S</keyword>
<keyword evidence="8 14" id="KW-0479">Metal-binding</keyword>
<dbReference type="SUPFAM" id="SSF102114">
    <property type="entry name" value="Radical SAM enzymes"/>
    <property type="match status" value="1"/>
</dbReference>
<evidence type="ECO:0000256" key="8">
    <source>
        <dbReference type="ARBA" id="ARBA00022723"/>
    </source>
</evidence>
<sequence length="328" mass="36243">MTPKTARWQRSLADAFDSVDALLTYLELTPDELPILRDYPAFPLKVPRGFAARMEPGNPNDPLLRQVLPLGAELHAYPGYSRDPVGDLHAIAAPGVIHKYAGRVLLVATGGCAVHCRYCFRRNFPYAEQQLSRSKLALALDYIAERPDIHEVILSGGDPLLLSDDKLFNLLTALAGIGHIRRIRIHSRIPIVLPERMTDTLLDYLSGLAVSIVLVVHANHANELSSDVGAILNRWRRRGITLLNQSVLLAGINDNVDALCNLSEKLFGFGILPYYLHLLDKAAGVGHFEVAEDTAKQLLQRMQRTLPGYLVPKLVKECAGEPNKTSIL</sequence>
<evidence type="ECO:0000256" key="5">
    <source>
        <dbReference type="ARBA" id="ARBA00022363"/>
    </source>
</evidence>
<organism evidence="17 18">
    <name type="scientific">Methylomonas koyamae</name>
    <dbReference type="NCBI Taxonomy" id="702114"/>
    <lineage>
        <taxon>Bacteria</taxon>
        <taxon>Pseudomonadati</taxon>
        <taxon>Pseudomonadota</taxon>
        <taxon>Gammaproteobacteria</taxon>
        <taxon>Methylococcales</taxon>
        <taxon>Methylococcaceae</taxon>
        <taxon>Methylomonas</taxon>
    </lineage>
</organism>
<reference evidence="18" key="1">
    <citation type="submission" date="2016-03" db="EMBL/GenBank/DDBJ databases">
        <authorList>
            <person name="Heylen K."/>
            <person name="De Vos P."/>
            <person name="Vekeman B."/>
        </authorList>
    </citation>
    <scope>NUCLEOTIDE SEQUENCE [LARGE SCALE GENOMIC DNA]</scope>
    <source>
        <strain evidence="18">R-45383</strain>
    </source>
</reference>
<protein>
    <recommendedName>
        <fullName evidence="5">L-lysine 2,3-aminomutase</fullName>
    </recommendedName>
    <alternativeName>
        <fullName evidence="13">EF-P post-translational modification enzyme B</fullName>
    </alternativeName>
</protein>
<dbReference type="InterPro" id="IPR003739">
    <property type="entry name" value="Lys_aminomutase/Glu_NH3_mut"/>
</dbReference>
<feature type="binding site" evidence="14">
    <location>
        <position position="116"/>
    </location>
    <ligand>
        <name>[4Fe-4S] cluster</name>
        <dbReference type="ChEBI" id="CHEBI:49883"/>
        <note>4Fe-4S-S-AdoMet</note>
    </ligand>
</feature>
<evidence type="ECO:0000256" key="2">
    <source>
        <dbReference type="ARBA" id="ARBA00001933"/>
    </source>
</evidence>
<dbReference type="InterPro" id="IPR007197">
    <property type="entry name" value="rSAM"/>
</dbReference>
<evidence type="ECO:0000259" key="16">
    <source>
        <dbReference type="PROSITE" id="PS51918"/>
    </source>
</evidence>
<evidence type="ECO:0000256" key="12">
    <source>
        <dbReference type="ARBA" id="ARBA00023235"/>
    </source>
</evidence>
<dbReference type="SFLD" id="SFLDF00314">
    <property type="entry name" value="L-lysine_2_3-aminomutase_(yjeK"/>
    <property type="match status" value="1"/>
</dbReference>
<evidence type="ECO:0000313" key="17">
    <source>
        <dbReference type="EMBL" id="OAI11973.1"/>
    </source>
</evidence>
<dbReference type="STRING" id="702114.A1355_15015"/>
<evidence type="ECO:0000256" key="6">
    <source>
        <dbReference type="ARBA" id="ARBA00022485"/>
    </source>
</evidence>
<dbReference type="InterPro" id="IPR013785">
    <property type="entry name" value="Aldolase_TIM"/>
</dbReference>
<comment type="caution">
    <text evidence="17">The sequence shown here is derived from an EMBL/GenBank/DDBJ whole genome shotgun (WGS) entry which is preliminary data.</text>
</comment>
<evidence type="ECO:0000256" key="15">
    <source>
        <dbReference type="PIRSR" id="PIRSR603739-50"/>
    </source>
</evidence>
<evidence type="ECO:0000256" key="11">
    <source>
        <dbReference type="ARBA" id="ARBA00023014"/>
    </source>
</evidence>
<dbReference type="InterPro" id="IPR058240">
    <property type="entry name" value="rSAM_sf"/>
</dbReference>
<evidence type="ECO:0000256" key="4">
    <source>
        <dbReference type="ARBA" id="ARBA00008703"/>
    </source>
</evidence>
<dbReference type="Gene3D" id="3.20.20.70">
    <property type="entry name" value="Aldolase class I"/>
    <property type="match status" value="1"/>
</dbReference>
<dbReference type="PIRSF" id="PIRSF004911">
    <property type="entry name" value="DUF160"/>
    <property type="match status" value="1"/>
</dbReference>
<evidence type="ECO:0000256" key="1">
    <source>
        <dbReference type="ARBA" id="ARBA00001352"/>
    </source>
</evidence>
<feature type="modified residue" description="N6-(pyridoxal phosphate)lysine" evidence="15">
    <location>
        <position position="324"/>
    </location>
</feature>
<proteinExistence type="inferred from homology"/>
<evidence type="ECO:0000256" key="14">
    <source>
        <dbReference type="PIRSR" id="PIRSR004911-1"/>
    </source>
</evidence>
<keyword evidence="11 14" id="KW-0411">Iron-sulfur</keyword>
<evidence type="ECO:0000313" key="18">
    <source>
        <dbReference type="Proteomes" id="UP000077628"/>
    </source>
</evidence>
<comment type="cofactor">
    <cofactor evidence="3">
        <name>[4Fe-4S] cluster</name>
        <dbReference type="ChEBI" id="CHEBI:49883"/>
    </cofactor>
</comment>
<dbReference type="InterPro" id="IPR022462">
    <property type="entry name" value="EpmB"/>
</dbReference>
<dbReference type="NCBIfam" id="TIGR00238">
    <property type="entry name" value="KamA family radical SAM protein"/>
    <property type="match status" value="1"/>
</dbReference>
<dbReference type="AlphaFoldDB" id="A0A177N3C6"/>
<keyword evidence="10" id="KW-0408">Iron</keyword>
<dbReference type="GO" id="GO:0051539">
    <property type="term" value="F:4 iron, 4 sulfur cluster binding"/>
    <property type="evidence" value="ECO:0007669"/>
    <property type="project" value="UniProtKB-KW"/>
</dbReference>
<dbReference type="NCBIfam" id="TIGR03821">
    <property type="entry name" value="EFP_modif_epmB"/>
    <property type="match status" value="1"/>
</dbReference>
<dbReference type="Proteomes" id="UP000077628">
    <property type="component" value="Unassembled WGS sequence"/>
</dbReference>
<feature type="binding site" evidence="14">
    <location>
        <position position="119"/>
    </location>
    <ligand>
        <name>[4Fe-4S] cluster</name>
        <dbReference type="ChEBI" id="CHEBI:49883"/>
        <note>4Fe-4S-S-AdoMet</note>
    </ligand>
</feature>